<feature type="region of interest" description="Disordered" evidence="1">
    <location>
        <begin position="207"/>
        <end position="285"/>
    </location>
</feature>
<feature type="compositionally biased region" description="Low complexity" evidence="1">
    <location>
        <begin position="344"/>
        <end position="363"/>
    </location>
</feature>
<dbReference type="EMBL" id="JALJOV010000432">
    <property type="protein sequence ID" value="KAK9863766.1"/>
    <property type="molecule type" value="Genomic_DNA"/>
</dbReference>
<protein>
    <submittedName>
        <fullName evidence="2">Uncharacterized protein</fullName>
    </submittedName>
</protein>
<feature type="compositionally biased region" description="Polar residues" evidence="1">
    <location>
        <begin position="262"/>
        <end position="285"/>
    </location>
</feature>
<sequence>MASGFIAAPPTRSSRQEVSKPAGRFQSSPRPLRRPLCCSRWRKAPTSLAVFATALIIFVRPLLKRLEKLAEAAEAASRSFEQSSNQFEKTCAMAQLDLPPVMESIEKASKEFEELGLHLRIMTGGKRKPAAPKPPAPPSEKSGDGKADEKAAKAALVSTSKPAPLPARNSFQRVAQDVVTLTHALEPALNQWRKRINKIAASFEHANKHEAQHEPALQLSGSGASSLAGSSSSSNSKNSSSREAEGHKSQQDADKQRKASHAQASTSNEQSTVSSRSQSPAANTAELQGQMVQALVKDIGGTVSKASSMASNSDDQPMSTEAAASLVSEAVSKASASVTAFMKSSPDADSADGQSAASSSPQDNTSIEDAEATATRIAADAATLAGSMDEGDDRSSKRKELEAVSKRSKSAAKVFKALAHAEKATAAAAHASGALESAVAEARTEGPWFEGISQQSGAEVANKPASYARDAGKAAPAARVH</sequence>
<dbReference type="AlphaFoldDB" id="A0AAW1T404"/>
<comment type="caution">
    <text evidence="2">The sequence shown here is derived from an EMBL/GenBank/DDBJ whole genome shotgun (WGS) entry which is preliminary data.</text>
</comment>
<evidence type="ECO:0000313" key="3">
    <source>
        <dbReference type="Proteomes" id="UP001485043"/>
    </source>
</evidence>
<accession>A0AAW1T404</accession>
<keyword evidence="3" id="KW-1185">Reference proteome</keyword>
<feature type="compositionally biased region" description="Low complexity" evidence="1">
    <location>
        <begin position="219"/>
        <end position="239"/>
    </location>
</feature>
<feature type="region of interest" description="Disordered" evidence="1">
    <location>
        <begin position="1"/>
        <end position="31"/>
    </location>
</feature>
<reference evidence="2 3" key="1">
    <citation type="journal article" date="2024" name="Nat. Commun.">
        <title>Phylogenomics reveals the evolutionary origins of lichenization in chlorophyte algae.</title>
        <authorList>
            <person name="Puginier C."/>
            <person name="Libourel C."/>
            <person name="Otte J."/>
            <person name="Skaloud P."/>
            <person name="Haon M."/>
            <person name="Grisel S."/>
            <person name="Petersen M."/>
            <person name="Berrin J.G."/>
            <person name="Delaux P.M."/>
            <person name="Dal Grande F."/>
            <person name="Keller J."/>
        </authorList>
    </citation>
    <scope>NUCLEOTIDE SEQUENCE [LARGE SCALE GENOMIC DNA]</scope>
    <source>
        <strain evidence="2 3">SAG 2523</strain>
    </source>
</reference>
<feature type="region of interest" description="Disordered" evidence="1">
    <location>
        <begin position="384"/>
        <end position="408"/>
    </location>
</feature>
<evidence type="ECO:0000256" key="1">
    <source>
        <dbReference type="SAM" id="MobiDB-lite"/>
    </source>
</evidence>
<feature type="region of interest" description="Disordered" evidence="1">
    <location>
        <begin position="344"/>
        <end position="369"/>
    </location>
</feature>
<dbReference type="InterPro" id="IPR002321">
    <property type="entry name" value="Cyt_c_II"/>
</dbReference>
<gene>
    <name evidence="2" type="ORF">WJX84_007082</name>
</gene>
<feature type="region of interest" description="Disordered" evidence="1">
    <location>
        <begin position="123"/>
        <end position="168"/>
    </location>
</feature>
<feature type="compositionally biased region" description="Basic and acidic residues" evidence="1">
    <location>
        <begin position="240"/>
        <end position="257"/>
    </location>
</feature>
<organism evidence="2 3">
    <name type="scientific">Apatococcus fuscideae</name>
    <dbReference type="NCBI Taxonomy" id="2026836"/>
    <lineage>
        <taxon>Eukaryota</taxon>
        <taxon>Viridiplantae</taxon>
        <taxon>Chlorophyta</taxon>
        <taxon>core chlorophytes</taxon>
        <taxon>Trebouxiophyceae</taxon>
        <taxon>Chlorellales</taxon>
        <taxon>Chlorellaceae</taxon>
        <taxon>Apatococcus</taxon>
    </lineage>
</organism>
<proteinExistence type="predicted"/>
<dbReference type="GO" id="GO:0005506">
    <property type="term" value="F:iron ion binding"/>
    <property type="evidence" value="ECO:0007669"/>
    <property type="project" value="InterPro"/>
</dbReference>
<dbReference type="GO" id="GO:0020037">
    <property type="term" value="F:heme binding"/>
    <property type="evidence" value="ECO:0007669"/>
    <property type="project" value="InterPro"/>
</dbReference>
<dbReference type="GO" id="GO:0009055">
    <property type="term" value="F:electron transfer activity"/>
    <property type="evidence" value="ECO:0007669"/>
    <property type="project" value="InterPro"/>
</dbReference>
<dbReference type="PROSITE" id="PS51009">
    <property type="entry name" value="CYTCII"/>
    <property type="match status" value="1"/>
</dbReference>
<feature type="compositionally biased region" description="Basic and acidic residues" evidence="1">
    <location>
        <begin position="393"/>
        <end position="405"/>
    </location>
</feature>
<evidence type="ECO:0000313" key="2">
    <source>
        <dbReference type="EMBL" id="KAK9863766.1"/>
    </source>
</evidence>
<name>A0AAW1T404_9CHLO</name>
<dbReference type="Proteomes" id="UP001485043">
    <property type="component" value="Unassembled WGS sequence"/>
</dbReference>
<feature type="compositionally biased region" description="Basic and acidic residues" evidence="1">
    <location>
        <begin position="141"/>
        <end position="152"/>
    </location>
</feature>
<feature type="region of interest" description="Disordered" evidence="1">
    <location>
        <begin position="451"/>
        <end position="481"/>
    </location>
</feature>